<sequence length="156" mass="17024">MRLCQMAVTTLVLPTGQAIPGDGYTVIWLSGVTKMGFNTSAAPPCRVSAKLLLPDATAAALDLLSRRWVPQVLYLLCQREARFSDLAQAIPGVSRRILTERLRDLADQGLIRREVDGGPPTRITYALTEDGAALRAALEQIDTWATTRHVSRAARP</sequence>
<dbReference type="Gene3D" id="1.10.10.10">
    <property type="entry name" value="Winged helix-like DNA-binding domain superfamily/Winged helix DNA-binding domain"/>
    <property type="match status" value="1"/>
</dbReference>
<dbReference type="InterPro" id="IPR036390">
    <property type="entry name" value="WH_DNA-bd_sf"/>
</dbReference>
<keyword evidence="1" id="KW-0805">Transcription regulation</keyword>
<dbReference type="PROSITE" id="PS51118">
    <property type="entry name" value="HTH_HXLR"/>
    <property type="match status" value="1"/>
</dbReference>
<evidence type="ECO:0000256" key="1">
    <source>
        <dbReference type="ARBA" id="ARBA00023015"/>
    </source>
</evidence>
<organism evidence="5 6">
    <name type="scientific">Planotetraspora phitsanulokensis</name>
    <dbReference type="NCBI Taxonomy" id="575192"/>
    <lineage>
        <taxon>Bacteria</taxon>
        <taxon>Bacillati</taxon>
        <taxon>Actinomycetota</taxon>
        <taxon>Actinomycetes</taxon>
        <taxon>Streptosporangiales</taxon>
        <taxon>Streptosporangiaceae</taxon>
        <taxon>Planotetraspora</taxon>
    </lineage>
</organism>
<dbReference type="Pfam" id="PF01638">
    <property type="entry name" value="HxlR"/>
    <property type="match status" value="1"/>
</dbReference>
<dbReference type="InterPro" id="IPR002577">
    <property type="entry name" value="HTH_HxlR"/>
</dbReference>
<protein>
    <recommendedName>
        <fullName evidence="4">HTH hxlR-type domain-containing protein</fullName>
    </recommendedName>
</protein>
<feature type="domain" description="HTH hxlR-type" evidence="4">
    <location>
        <begin position="53"/>
        <end position="153"/>
    </location>
</feature>
<dbReference type="SUPFAM" id="SSF46785">
    <property type="entry name" value="Winged helix' DNA-binding domain"/>
    <property type="match status" value="1"/>
</dbReference>
<evidence type="ECO:0000256" key="3">
    <source>
        <dbReference type="ARBA" id="ARBA00023163"/>
    </source>
</evidence>
<evidence type="ECO:0000259" key="4">
    <source>
        <dbReference type="PROSITE" id="PS51118"/>
    </source>
</evidence>
<dbReference type="InterPro" id="IPR001845">
    <property type="entry name" value="HTH_ArsR_DNA-bd_dom"/>
</dbReference>
<accession>A0A8J3XJD2</accession>
<dbReference type="PANTHER" id="PTHR33204">
    <property type="entry name" value="TRANSCRIPTIONAL REGULATOR, MARR FAMILY"/>
    <property type="match status" value="1"/>
</dbReference>
<dbReference type="Proteomes" id="UP000622547">
    <property type="component" value="Unassembled WGS sequence"/>
</dbReference>
<reference evidence="5 6" key="1">
    <citation type="submission" date="2021-01" db="EMBL/GenBank/DDBJ databases">
        <title>Whole genome shotgun sequence of Planotetraspora phitsanulokensis NBRC 104273.</title>
        <authorList>
            <person name="Komaki H."/>
            <person name="Tamura T."/>
        </authorList>
    </citation>
    <scope>NUCLEOTIDE SEQUENCE [LARGE SCALE GENOMIC DNA]</scope>
    <source>
        <strain evidence="5 6">NBRC 104273</strain>
    </source>
</reference>
<dbReference type="InterPro" id="IPR011991">
    <property type="entry name" value="ArsR-like_HTH"/>
</dbReference>
<dbReference type="SMART" id="SM00418">
    <property type="entry name" value="HTH_ARSR"/>
    <property type="match status" value="1"/>
</dbReference>
<comment type="caution">
    <text evidence="5">The sequence shown here is derived from an EMBL/GenBank/DDBJ whole genome shotgun (WGS) entry which is preliminary data.</text>
</comment>
<name>A0A8J3XJD2_9ACTN</name>
<keyword evidence="6" id="KW-1185">Reference proteome</keyword>
<dbReference type="GO" id="GO:0003700">
    <property type="term" value="F:DNA-binding transcription factor activity"/>
    <property type="evidence" value="ECO:0007669"/>
    <property type="project" value="InterPro"/>
</dbReference>
<keyword evidence="3" id="KW-0804">Transcription</keyword>
<evidence type="ECO:0000313" key="5">
    <source>
        <dbReference type="EMBL" id="GII43070.1"/>
    </source>
</evidence>
<proteinExistence type="predicted"/>
<dbReference type="EMBL" id="BOOP01000050">
    <property type="protein sequence ID" value="GII43070.1"/>
    <property type="molecule type" value="Genomic_DNA"/>
</dbReference>
<evidence type="ECO:0000313" key="6">
    <source>
        <dbReference type="Proteomes" id="UP000622547"/>
    </source>
</evidence>
<gene>
    <name evidence="5" type="ORF">Pph01_80730</name>
</gene>
<keyword evidence="2" id="KW-0238">DNA-binding</keyword>
<dbReference type="GO" id="GO:0003677">
    <property type="term" value="F:DNA binding"/>
    <property type="evidence" value="ECO:0007669"/>
    <property type="project" value="UniProtKB-KW"/>
</dbReference>
<evidence type="ECO:0000256" key="2">
    <source>
        <dbReference type="ARBA" id="ARBA00023125"/>
    </source>
</evidence>
<dbReference type="AlphaFoldDB" id="A0A8J3XJD2"/>
<dbReference type="InterPro" id="IPR036388">
    <property type="entry name" value="WH-like_DNA-bd_sf"/>
</dbReference>
<dbReference type="CDD" id="cd00090">
    <property type="entry name" value="HTH_ARSR"/>
    <property type="match status" value="1"/>
</dbReference>